<keyword evidence="7 8" id="KW-0456">Lyase</keyword>
<comment type="catalytic activity">
    <reaction evidence="8">
        <text>6-carboxy-5,6,7,8-tetrahydropterin + H(+) = 7-carboxy-7-carbaguanine + NH4(+)</text>
        <dbReference type="Rhea" id="RHEA:27974"/>
        <dbReference type="ChEBI" id="CHEBI:15378"/>
        <dbReference type="ChEBI" id="CHEBI:28938"/>
        <dbReference type="ChEBI" id="CHEBI:61032"/>
        <dbReference type="ChEBI" id="CHEBI:61036"/>
        <dbReference type="EC" id="4.3.99.3"/>
    </reaction>
</comment>
<evidence type="ECO:0000256" key="4">
    <source>
        <dbReference type="ARBA" id="ARBA00022842"/>
    </source>
</evidence>
<evidence type="ECO:0000259" key="9">
    <source>
        <dbReference type="PROSITE" id="PS51918"/>
    </source>
</evidence>
<evidence type="ECO:0000256" key="1">
    <source>
        <dbReference type="ARBA" id="ARBA00022485"/>
    </source>
</evidence>
<comment type="cofactor">
    <cofactor evidence="8">
        <name>[4Fe-4S] cluster</name>
        <dbReference type="ChEBI" id="CHEBI:49883"/>
    </cofactor>
    <text evidence="8">Binds 1 [4Fe-4S] cluster. The cluster is coordinated with 3 cysteines and an exchangeable S-adenosyl-L-methionine.</text>
</comment>
<dbReference type="PROSITE" id="PS51918">
    <property type="entry name" value="RADICAL_SAM"/>
    <property type="match status" value="1"/>
</dbReference>
<dbReference type="InterPro" id="IPR013785">
    <property type="entry name" value="Aldolase_TIM"/>
</dbReference>
<dbReference type="Gene3D" id="3.20.20.70">
    <property type="entry name" value="Aldolase class I"/>
    <property type="match status" value="1"/>
</dbReference>
<evidence type="ECO:0000313" key="11">
    <source>
        <dbReference type="Proteomes" id="UP000830115"/>
    </source>
</evidence>
<dbReference type="CDD" id="cd01335">
    <property type="entry name" value="Radical_SAM"/>
    <property type="match status" value="1"/>
</dbReference>
<evidence type="ECO:0000256" key="5">
    <source>
        <dbReference type="ARBA" id="ARBA00023004"/>
    </source>
</evidence>
<keyword evidence="6 8" id="KW-0411">Iron-sulfur</keyword>
<feature type="binding site" evidence="8">
    <location>
        <position position="42"/>
    </location>
    <ligand>
        <name>[4Fe-4S] cluster</name>
        <dbReference type="ChEBI" id="CHEBI:49883"/>
        <note>4Fe-4S-S-AdoMet</note>
    </ligand>
</feature>
<reference evidence="10" key="1">
    <citation type="submission" date="2021-10" db="EMBL/GenBank/DDBJ databases">
        <title>Streptomyces nigrumlapis sp.nov.,an antimicrobial producing actinobacterium isolated from Black Gobi rocks.</title>
        <authorList>
            <person name="Wen Y."/>
            <person name="Zhang W."/>
            <person name="Liu X.G."/>
        </authorList>
    </citation>
    <scope>NUCLEOTIDE SEQUENCE</scope>
    <source>
        <strain evidence="10">ST13-2-2</strain>
    </source>
</reference>
<dbReference type="PANTHER" id="PTHR42836">
    <property type="entry name" value="7-CARBOXY-7-DEAZAGUANINE SYNTHASE"/>
    <property type="match status" value="1"/>
</dbReference>
<dbReference type="SUPFAM" id="SSF102114">
    <property type="entry name" value="Radical SAM enzymes"/>
    <property type="match status" value="1"/>
</dbReference>
<feature type="binding site" evidence="8">
    <location>
        <position position="51"/>
    </location>
    <ligand>
        <name>Mg(2+)</name>
        <dbReference type="ChEBI" id="CHEBI:18420"/>
    </ligand>
</feature>
<keyword evidence="8" id="KW-0671">Queuosine biosynthesis</keyword>
<dbReference type="InterPro" id="IPR024924">
    <property type="entry name" value="7-CO-7-deazaguanine_synth-like"/>
</dbReference>
<dbReference type="RefSeq" id="WP_248866546.1">
    <property type="nucleotide sequence ID" value="NZ_CP086322.1"/>
</dbReference>
<evidence type="ECO:0000256" key="6">
    <source>
        <dbReference type="ARBA" id="ARBA00023014"/>
    </source>
</evidence>
<keyword evidence="4 8" id="KW-0460">Magnesium</keyword>
<dbReference type="SFLD" id="SFLDS00029">
    <property type="entry name" value="Radical_SAM"/>
    <property type="match status" value="1"/>
</dbReference>
<dbReference type="InterPro" id="IPR058240">
    <property type="entry name" value="rSAM_sf"/>
</dbReference>
<name>A0ABY4MD42_9ACTN</name>
<dbReference type="InterPro" id="IPR007197">
    <property type="entry name" value="rSAM"/>
</dbReference>
<dbReference type="Pfam" id="PF04055">
    <property type="entry name" value="Radical_SAM"/>
    <property type="match status" value="1"/>
</dbReference>
<feature type="binding site" evidence="8">
    <location>
        <begin position="48"/>
        <end position="50"/>
    </location>
    <ligand>
        <name>S-adenosyl-L-methionine</name>
        <dbReference type="ChEBI" id="CHEBI:59789"/>
    </ligand>
</feature>
<keyword evidence="2 8" id="KW-0949">S-adenosyl-L-methionine</keyword>
<dbReference type="EC" id="4.3.99.3" evidence="8"/>
<feature type="domain" description="Radical SAM core" evidence="9">
    <location>
        <begin position="29"/>
        <end position="238"/>
    </location>
</feature>
<evidence type="ECO:0000256" key="2">
    <source>
        <dbReference type="ARBA" id="ARBA00022691"/>
    </source>
</evidence>
<accession>A0ABY4MD42</accession>
<comment type="cofactor">
    <cofactor evidence="8">
        <name>Mg(2+)</name>
        <dbReference type="ChEBI" id="CHEBI:18420"/>
    </cofactor>
</comment>
<keyword evidence="3 8" id="KW-0479">Metal-binding</keyword>
<feature type="binding site" evidence="8">
    <location>
        <position position="91"/>
    </location>
    <ligand>
        <name>S-adenosyl-L-methionine</name>
        <dbReference type="ChEBI" id="CHEBI:59789"/>
    </ligand>
</feature>
<protein>
    <recommendedName>
        <fullName evidence="8">7-carboxy-7-deazaguanine synthase</fullName>
        <shortName evidence="8">CDG synthase</shortName>
        <ecNumber evidence="8">4.3.99.3</ecNumber>
    </recommendedName>
    <alternativeName>
        <fullName evidence="8">Queuosine biosynthesis protein QueE</fullName>
    </alternativeName>
</protein>
<keyword evidence="1 8" id="KW-0004">4Fe-4S</keyword>
<dbReference type="PANTHER" id="PTHR42836:SF1">
    <property type="entry name" value="7-CARBOXY-7-DEAZAGUANINE SYNTHASE"/>
    <property type="match status" value="1"/>
</dbReference>
<evidence type="ECO:0000256" key="8">
    <source>
        <dbReference type="HAMAP-Rule" id="MF_00917"/>
    </source>
</evidence>
<feature type="binding site" evidence="8">
    <location>
        <position position="38"/>
    </location>
    <ligand>
        <name>substrate</name>
    </ligand>
</feature>
<dbReference type="EMBL" id="CP086322">
    <property type="protein sequence ID" value="UQA95633.1"/>
    <property type="molecule type" value="Genomic_DNA"/>
</dbReference>
<keyword evidence="5 8" id="KW-0408">Iron</keyword>
<dbReference type="Proteomes" id="UP000830115">
    <property type="component" value="Chromosome"/>
</dbReference>
<feature type="binding site" evidence="8">
    <location>
        <begin position="140"/>
        <end position="142"/>
    </location>
    <ligand>
        <name>S-adenosyl-L-methionine</name>
        <dbReference type="ChEBI" id="CHEBI:59789"/>
    </ligand>
</feature>
<feature type="binding site" evidence="8">
    <location>
        <begin position="23"/>
        <end position="25"/>
    </location>
    <ligand>
        <name>substrate</name>
    </ligand>
</feature>
<comment type="caution">
    <text evidence="8">Lacks conserved residue(s) required for the propagation of feature annotation.</text>
</comment>
<gene>
    <name evidence="8" type="primary">queE</name>
    <name evidence="10" type="ORF">K9S39_30595</name>
</gene>
<evidence type="ECO:0000256" key="7">
    <source>
        <dbReference type="ARBA" id="ARBA00023239"/>
    </source>
</evidence>
<dbReference type="PIRSF" id="PIRSF000370">
    <property type="entry name" value="QueE"/>
    <property type="match status" value="1"/>
</dbReference>
<evidence type="ECO:0000256" key="3">
    <source>
        <dbReference type="ARBA" id="ARBA00022723"/>
    </source>
</evidence>
<sequence>MTAPAPDTTADTLVVAEVFGPTVQGEGPSMGRRASFLRLGGCNLACSWCDTPFTWDATRFDLRAELTRTPVPELVARVLEGSPGIVVITGGEPLLHQQQPGWAALLATLNVAGVEVEVETNGTLAPTPATAAAVTRFNVSPKLTHSNDPTDKRIRPDALTALHHTGRAAFKFVCRTPADIQEAAAHTAAYGIPPHEVWVMPEGTTTGELDERLRLLADPAIRAGFNLTTRLHVHAWGDERAR</sequence>
<feature type="binding site" evidence="8">
    <location>
        <position position="49"/>
    </location>
    <ligand>
        <name>[4Fe-4S] cluster</name>
        <dbReference type="ChEBI" id="CHEBI:49883"/>
        <note>4Fe-4S-S-AdoMet</note>
    </ligand>
</feature>
<comment type="pathway">
    <text evidence="8">Purine metabolism; 7-cyano-7-deazaguanine biosynthesis.</text>
</comment>
<comment type="subunit">
    <text evidence="8">Homodimer.</text>
</comment>
<comment type="similarity">
    <text evidence="8">Belongs to the radical SAM superfamily. 7-carboxy-7-deazaguanine synthase family.</text>
</comment>
<comment type="function">
    <text evidence="8">Catalyzes the complex heterocyclic radical-mediated conversion of 6-carboxy-5,6,7,8-tetrahydropterin (CPH4) to 7-carboxy-7-deazaguanine (CDG), a step common to the biosynthetic pathways of all 7-deazapurine-containing compounds.</text>
</comment>
<organism evidence="10 11">
    <name type="scientific">Streptomyces halobius</name>
    <dbReference type="NCBI Taxonomy" id="2879846"/>
    <lineage>
        <taxon>Bacteria</taxon>
        <taxon>Bacillati</taxon>
        <taxon>Actinomycetota</taxon>
        <taxon>Actinomycetes</taxon>
        <taxon>Kitasatosporales</taxon>
        <taxon>Streptomycetaceae</taxon>
        <taxon>Streptomyces</taxon>
    </lineage>
</organism>
<evidence type="ECO:0000313" key="10">
    <source>
        <dbReference type="EMBL" id="UQA95633.1"/>
    </source>
</evidence>
<feature type="binding site" evidence="8">
    <location>
        <position position="89"/>
    </location>
    <ligand>
        <name>substrate</name>
    </ligand>
</feature>
<dbReference type="HAMAP" id="MF_00917">
    <property type="entry name" value="QueE"/>
    <property type="match status" value="1"/>
</dbReference>
<feature type="binding site" evidence="8">
    <location>
        <position position="46"/>
    </location>
    <ligand>
        <name>[4Fe-4S] cluster</name>
        <dbReference type="ChEBI" id="CHEBI:49883"/>
        <note>4Fe-4S-S-AdoMet</note>
    </ligand>
</feature>
<proteinExistence type="inferred from homology"/>
<keyword evidence="11" id="KW-1185">Reference proteome</keyword>
<comment type="cofactor">
    <cofactor evidence="8">
        <name>S-adenosyl-L-methionine</name>
        <dbReference type="ChEBI" id="CHEBI:59789"/>
    </cofactor>
    <text evidence="8">Binds 1 S-adenosyl-L-methionine per subunit.</text>
</comment>